<sequence length="392" mass="46637">MDRYETKPLKNKHFKEMWLNTDKMHYLLNNVRKKGQGGSKFRGLEDLNLQTYIVVTSEVFSRYAFRSDVAYDWDTTFEELALDTIQYKDDRLNEFAKKNARLDFSHYPQEPPKENEEEYAQYTHDINKIRHRSQYVDGLHVNATYTNIAHYWLIKQLVKANEWRMISDNDSSIKTAFYRVFAKEIKRYDAHHFLSLVDREKSRKQSLQEFEDAKQDLLEWGFQSGYETKNLRKLAKYYLTELFRRHTFHEQVSEGKKTFNKYANQPIEHPLASKDKGFHLVDCTTDLSSIEPKDIAEMVLEVNDNATNAFIQQMRRRLSILERPLMTARGEGKSYIYANFNPKYAQYALTILRTYFNFCLPYKSMDGKKLTPAQRLGITEKVFDIKDIIYLR</sequence>
<name>A0A7W9YPI8_9BACL</name>
<reference evidence="1 2" key="1">
    <citation type="submission" date="2020-08" db="EMBL/GenBank/DDBJ databases">
        <title>Genomic Encyclopedia of Type Strains, Phase IV (KMG-IV): sequencing the most valuable type-strain genomes for metagenomic binning, comparative biology and taxonomic classification.</title>
        <authorList>
            <person name="Goeker M."/>
        </authorList>
    </citation>
    <scope>NUCLEOTIDE SEQUENCE [LARGE SCALE GENOMIC DNA]</scope>
    <source>
        <strain evidence="1 2">DSM 23211</strain>
    </source>
</reference>
<comment type="caution">
    <text evidence="1">The sequence shown here is derived from an EMBL/GenBank/DDBJ whole genome shotgun (WGS) entry which is preliminary data.</text>
</comment>
<dbReference type="RefSeq" id="WP_246348849.1">
    <property type="nucleotide sequence ID" value="NZ_JACHES010000002.1"/>
</dbReference>
<evidence type="ECO:0000313" key="2">
    <source>
        <dbReference type="Proteomes" id="UP000523528"/>
    </source>
</evidence>
<dbReference type="Proteomes" id="UP000523528">
    <property type="component" value="Unassembled WGS sequence"/>
</dbReference>
<proteinExistence type="predicted"/>
<accession>A0A7W9YPI8</accession>
<dbReference type="EMBL" id="JACHES010000002">
    <property type="protein sequence ID" value="MBB6175948.1"/>
    <property type="molecule type" value="Genomic_DNA"/>
</dbReference>
<organism evidence="1 2">
    <name type="scientific">Anoxybacillus tengchongensis</name>
    <dbReference type="NCBI Taxonomy" id="576944"/>
    <lineage>
        <taxon>Bacteria</taxon>
        <taxon>Bacillati</taxon>
        <taxon>Bacillota</taxon>
        <taxon>Bacilli</taxon>
        <taxon>Bacillales</taxon>
        <taxon>Anoxybacillaceae</taxon>
        <taxon>Anoxybacillus</taxon>
    </lineage>
</organism>
<dbReference type="AlphaFoldDB" id="A0A7W9YPI8"/>
<evidence type="ECO:0000313" key="1">
    <source>
        <dbReference type="EMBL" id="MBB6175948.1"/>
    </source>
</evidence>
<protein>
    <submittedName>
        <fullName evidence="1">Uncharacterized protein</fullName>
    </submittedName>
</protein>
<gene>
    <name evidence="1" type="ORF">HNQ82_000759</name>
</gene>
<keyword evidence="2" id="KW-1185">Reference proteome</keyword>